<gene>
    <name evidence="1" type="ORF">S01H4_29778</name>
</gene>
<reference evidence="1" key="1">
    <citation type="journal article" date="2014" name="Front. Microbiol.">
        <title>High frequency of phylogenetically diverse reductive dehalogenase-homologous genes in deep subseafloor sedimentary metagenomes.</title>
        <authorList>
            <person name="Kawai M."/>
            <person name="Futagami T."/>
            <person name="Toyoda A."/>
            <person name="Takaki Y."/>
            <person name="Nishi S."/>
            <person name="Hori S."/>
            <person name="Arai W."/>
            <person name="Tsubouchi T."/>
            <person name="Morono Y."/>
            <person name="Uchiyama I."/>
            <person name="Ito T."/>
            <person name="Fujiyama A."/>
            <person name="Inagaki F."/>
            <person name="Takami H."/>
        </authorList>
    </citation>
    <scope>NUCLEOTIDE SEQUENCE</scope>
    <source>
        <strain evidence="1">Expedition CK06-06</strain>
    </source>
</reference>
<proteinExistence type="predicted"/>
<evidence type="ECO:0000313" key="1">
    <source>
        <dbReference type="EMBL" id="GAG82929.1"/>
    </source>
</evidence>
<comment type="caution">
    <text evidence="1">The sequence shown here is derived from an EMBL/GenBank/DDBJ whole genome shotgun (WGS) entry which is preliminary data.</text>
</comment>
<dbReference type="EMBL" id="BART01015319">
    <property type="protein sequence ID" value="GAG82929.1"/>
    <property type="molecule type" value="Genomic_DNA"/>
</dbReference>
<sequence>MKENQVFDLEKIRDLTSSIDMLQARAHQLTEQSKKVETWKQSVIESFSEEKFLSQIDIISDLLITVRNKLQKIANENIGRFLNFQEGLIRKYKEINQQKLKKLKLDEEALRRIGLFLIENRKICKFIHKISYTPSLEISQWFEILDSLQENSLFLIIMKKVELYRKNLIKVKLKIEISKIPKDTEPSLAKEYEKAFLSSI</sequence>
<accession>X1AKE8</accession>
<dbReference type="AlphaFoldDB" id="X1AKE8"/>
<organism evidence="1">
    <name type="scientific">marine sediment metagenome</name>
    <dbReference type="NCBI Taxonomy" id="412755"/>
    <lineage>
        <taxon>unclassified sequences</taxon>
        <taxon>metagenomes</taxon>
        <taxon>ecological metagenomes</taxon>
    </lineage>
</organism>
<name>X1AKE8_9ZZZZ</name>
<protein>
    <submittedName>
        <fullName evidence="1">Uncharacterized protein</fullName>
    </submittedName>
</protein>